<evidence type="ECO:0000313" key="2">
    <source>
        <dbReference type="Proteomes" id="UP000254282"/>
    </source>
</evidence>
<organism evidence="1 2">
    <name type="scientific">Chryseobacterium indoltheticum</name>
    <dbReference type="NCBI Taxonomy" id="254"/>
    <lineage>
        <taxon>Bacteria</taxon>
        <taxon>Pseudomonadati</taxon>
        <taxon>Bacteroidota</taxon>
        <taxon>Flavobacteriia</taxon>
        <taxon>Flavobacteriales</taxon>
        <taxon>Weeksellaceae</taxon>
        <taxon>Chryseobacterium group</taxon>
        <taxon>Chryseobacterium</taxon>
    </lineage>
</organism>
<dbReference type="Proteomes" id="UP000254282">
    <property type="component" value="Unassembled WGS sequence"/>
</dbReference>
<proteinExistence type="predicted"/>
<dbReference type="EMBL" id="UFVR01000004">
    <property type="protein sequence ID" value="SUX44353.1"/>
    <property type="molecule type" value="Genomic_DNA"/>
</dbReference>
<accession>A0A381FCX8</accession>
<reference evidence="1 2" key="1">
    <citation type="submission" date="2018-06" db="EMBL/GenBank/DDBJ databases">
        <authorList>
            <consortium name="Pathogen Informatics"/>
            <person name="Doyle S."/>
        </authorList>
    </citation>
    <scope>NUCLEOTIDE SEQUENCE [LARGE SCALE GENOMIC DNA]</scope>
    <source>
        <strain evidence="1 2">NCTC13532</strain>
    </source>
</reference>
<sequence>MHSQIAIGKTSVTNSSVLLEFGTGNKGIILPSVQSINGNTPGAFVFNTSSKAVQVWEQRNANGTGGWLNLTELNAGVLHSFSNSASDSTSNVGVIIGASTTTKAGTLVLESTTRALVLPIVSNPQSTMIGSVAGTMVYDATSSTIAVYDGAQWNYWK</sequence>
<protein>
    <submittedName>
        <fullName evidence="1">Uncharacterized protein</fullName>
    </submittedName>
</protein>
<gene>
    <name evidence="1" type="ORF">NCTC13532_00774</name>
</gene>
<dbReference type="AlphaFoldDB" id="A0A381FCX8"/>
<evidence type="ECO:0000313" key="1">
    <source>
        <dbReference type="EMBL" id="SUX44353.1"/>
    </source>
</evidence>
<name>A0A381FCX8_9FLAO</name>